<evidence type="ECO:0000313" key="1">
    <source>
        <dbReference type="EMBL" id="KAJ9573977.1"/>
    </source>
</evidence>
<feature type="non-terminal residue" evidence="1">
    <location>
        <position position="1"/>
    </location>
</feature>
<keyword evidence="2" id="KW-1185">Reference proteome</keyword>
<reference evidence="1" key="1">
    <citation type="journal article" date="2023" name="IScience">
        <title>Live-bearing cockroach genome reveals convergent evolutionary mechanisms linked to viviparity in insects and beyond.</title>
        <authorList>
            <person name="Fouks B."/>
            <person name="Harrison M.C."/>
            <person name="Mikhailova A.A."/>
            <person name="Marchal E."/>
            <person name="English S."/>
            <person name="Carruthers M."/>
            <person name="Jennings E.C."/>
            <person name="Chiamaka E.L."/>
            <person name="Frigard R.A."/>
            <person name="Pippel M."/>
            <person name="Attardo G.M."/>
            <person name="Benoit J.B."/>
            <person name="Bornberg-Bauer E."/>
            <person name="Tobe S.S."/>
        </authorList>
    </citation>
    <scope>NUCLEOTIDE SEQUENCE</scope>
    <source>
        <strain evidence="1">Stay&amp;Tobe</strain>
    </source>
</reference>
<organism evidence="1 2">
    <name type="scientific">Diploptera punctata</name>
    <name type="common">Pacific beetle cockroach</name>
    <dbReference type="NCBI Taxonomy" id="6984"/>
    <lineage>
        <taxon>Eukaryota</taxon>
        <taxon>Metazoa</taxon>
        <taxon>Ecdysozoa</taxon>
        <taxon>Arthropoda</taxon>
        <taxon>Hexapoda</taxon>
        <taxon>Insecta</taxon>
        <taxon>Pterygota</taxon>
        <taxon>Neoptera</taxon>
        <taxon>Polyneoptera</taxon>
        <taxon>Dictyoptera</taxon>
        <taxon>Blattodea</taxon>
        <taxon>Blaberoidea</taxon>
        <taxon>Blaberidae</taxon>
        <taxon>Diplopterinae</taxon>
        <taxon>Diploptera</taxon>
    </lineage>
</organism>
<name>A0AAD7Z5F4_DIPPU</name>
<feature type="non-terminal residue" evidence="1">
    <location>
        <position position="108"/>
    </location>
</feature>
<comment type="caution">
    <text evidence="1">The sequence shown here is derived from an EMBL/GenBank/DDBJ whole genome shotgun (WGS) entry which is preliminary data.</text>
</comment>
<sequence length="108" mass="12522">VMRSLKRLLNDGIYVISFYRLHAGRKLCPDHLEFFLEEELVIVDELPHLNARNHILTIPHLNDSTFLNPIHSVLTLHFIDVASEVLYTELEFAVDHVPTYFEVASEPL</sequence>
<reference evidence="1" key="2">
    <citation type="submission" date="2023-05" db="EMBL/GenBank/DDBJ databases">
        <authorList>
            <person name="Fouks B."/>
        </authorList>
    </citation>
    <scope>NUCLEOTIDE SEQUENCE</scope>
    <source>
        <strain evidence="1">Stay&amp;Tobe</strain>
        <tissue evidence="1">Testes</tissue>
    </source>
</reference>
<gene>
    <name evidence="1" type="ORF">L9F63_008635</name>
</gene>
<accession>A0AAD7Z5F4</accession>
<evidence type="ECO:0000313" key="2">
    <source>
        <dbReference type="Proteomes" id="UP001233999"/>
    </source>
</evidence>
<dbReference type="AlphaFoldDB" id="A0AAD7Z5F4"/>
<proteinExistence type="predicted"/>
<dbReference type="Proteomes" id="UP001233999">
    <property type="component" value="Unassembled WGS sequence"/>
</dbReference>
<protein>
    <submittedName>
        <fullName evidence="1">Uncharacterized protein</fullName>
    </submittedName>
</protein>
<dbReference type="EMBL" id="JASPKZ010010662">
    <property type="protein sequence ID" value="KAJ9573977.1"/>
    <property type="molecule type" value="Genomic_DNA"/>
</dbReference>